<evidence type="ECO:0000256" key="2">
    <source>
        <dbReference type="SAM" id="Phobius"/>
    </source>
</evidence>
<proteinExistence type="predicted"/>
<dbReference type="AlphaFoldDB" id="A0A3B1K8V8"/>
<reference evidence="3" key="4">
    <citation type="submission" date="2025-09" db="UniProtKB">
        <authorList>
            <consortium name="Ensembl"/>
        </authorList>
    </citation>
    <scope>IDENTIFICATION</scope>
</reference>
<reference evidence="4" key="2">
    <citation type="journal article" date="2014" name="Nat. Commun.">
        <title>The cavefish genome reveals candidate genes for eye loss.</title>
        <authorList>
            <person name="McGaugh S.E."/>
            <person name="Gross J.B."/>
            <person name="Aken B."/>
            <person name="Blin M."/>
            <person name="Borowsky R."/>
            <person name="Chalopin D."/>
            <person name="Hinaux H."/>
            <person name="Jeffery W.R."/>
            <person name="Keene A."/>
            <person name="Ma L."/>
            <person name="Minx P."/>
            <person name="Murphy D."/>
            <person name="O'Quin K.E."/>
            <person name="Retaux S."/>
            <person name="Rohner N."/>
            <person name="Searle S.M."/>
            <person name="Stahl B.A."/>
            <person name="Tabin C."/>
            <person name="Volff J.N."/>
            <person name="Yoshizawa M."/>
            <person name="Warren W.C."/>
        </authorList>
    </citation>
    <scope>NUCLEOTIDE SEQUENCE [LARGE SCALE GENOMIC DNA]</scope>
    <source>
        <strain evidence="4">female</strain>
    </source>
</reference>
<reference evidence="3" key="3">
    <citation type="submission" date="2025-08" db="UniProtKB">
        <authorList>
            <consortium name="Ensembl"/>
        </authorList>
    </citation>
    <scope>IDENTIFICATION</scope>
</reference>
<dbReference type="InterPro" id="IPR011162">
    <property type="entry name" value="MHC_I/II-like_Ag-recog"/>
</dbReference>
<keyword evidence="4" id="KW-1185">Reference proteome</keyword>
<dbReference type="Gene3D" id="3.30.500.10">
    <property type="entry name" value="MHC class I-like antigen recognition-like"/>
    <property type="match status" value="1"/>
</dbReference>
<dbReference type="GO" id="GO:0009897">
    <property type="term" value="C:external side of plasma membrane"/>
    <property type="evidence" value="ECO:0007669"/>
    <property type="project" value="TreeGrafter"/>
</dbReference>
<protein>
    <submittedName>
        <fullName evidence="3">Uncharacterized protein</fullName>
    </submittedName>
</protein>
<reference evidence="4" key="1">
    <citation type="submission" date="2013-03" db="EMBL/GenBank/DDBJ databases">
        <authorList>
            <person name="Jeffery W."/>
            <person name="Warren W."/>
            <person name="Wilson R.K."/>
        </authorList>
    </citation>
    <scope>NUCLEOTIDE SEQUENCE</scope>
    <source>
        <strain evidence="4">female</strain>
    </source>
</reference>
<dbReference type="STRING" id="7994.ENSAMXP00000050520"/>
<dbReference type="InParanoid" id="A0A3B1K8V8"/>
<name>A0A3B1K8V8_ASTMX</name>
<feature type="transmembrane region" description="Helical" evidence="2">
    <location>
        <begin position="232"/>
        <end position="254"/>
    </location>
</feature>
<dbReference type="GeneTree" id="ENSGT00940000178379"/>
<accession>A0A3B1K8V8</accession>
<evidence type="ECO:0000313" key="4">
    <source>
        <dbReference type="Proteomes" id="UP000018467"/>
    </source>
</evidence>
<keyword evidence="2" id="KW-0472">Membrane</keyword>
<dbReference type="InterPro" id="IPR037055">
    <property type="entry name" value="MHC_I-like_Ag-recog_sf"/>
</dbReference>
<dbReference type="GO" id="GO:0005615">
    <property type="term" value="C:extracellular space"/>
    <property type="evidence" value="ECO:0007669"/>
    <property type="project" value="TreeGrafter"/>
</dbReference>
<keyword evidence="2" id="KW-1133">Transmembrane helix</keyword>
<evidence type="ECO:0000256" key="1">
    <source>
        <dbReference type="ARBA" id="ARBA00023180"/>
    </source>
</evidence>
<dbReference type="PANTHER" id="PTHR16675">
    <property type="entry name" value="MHC CLASS I-RELATED"/>
    <property type="match status" value="1"/>
</dbReference>
<keyword evidence="2" id="KW-0812">Transmembrane</keyword>
<dbReference type="SUPFAM" id="SSF54452">
    <property type="entry name" value="MHC antigen-recognition domain"/>
    <property type="match status" value="1"/>
</dbReference>
<dbReference type="InterPro" id="IPR050208">
    <property type="entry name" value="MHC_class-I_related"/>
</dbReference>
<keyword evidence="1" id="KW-0325">Glycoprotein</keyword>
<evidence type="ECO:0000313" key="3">
    <source>
        <dbReference type="Ensembl" id="ENSAMXP00000050520.1"/>
    </source>
</evidence>
<sequence>MLATYIKGNTQFPEYSFTMVLDDITVGYYSSETKTFVSMISYLHADHEDRYLFVKNELNFTEFIHVQQRLVVCELMDNDKHGPMITKNAIGGSTIDELYYHEGKYTYQNGFNLTAEKLKPHLDLSLWRYGNMYHPAFVKALRGYLNKRSYQVKKKVKPRVRLIQRRCSVSGWDGVTCLATGFYPRGDLLLNGDGTYQMRKSFEFSEEKLKKHNYTFFNDVSDLDPGEPIVPIFGSVLAALFSVCLMAAVLWMTYRIKLRGRKSNTSNYSLYIYF</sequence>
<dbReference type="Bgee" id="ENSAMXG00000043650">
    <property type="expression patterns" value="Expressed in testis and 3 other cell types or tissues"/>
</dbReference>
<organism evidence="3 4">
    <name type="scientific">Astyanax mexicanus</name>
    <name type="common">Blind cave fish</name>
    <name type="synonym">Astyanax fasciatus mexicanus</name>
    <dbReference type="NCBI Taxonomy" id="7994"/>
    <lineage>
        <taxon>Eukaryota</taxon>
        <taxon>Metazoa</taxon>
        <taxon>Chordata</taxon>
        <taxon>Craniata</taxon>
        <taxon>Vertebrata</taxon>
        <taxon>Euteleostomi</taxon>
        <taxon>Actinopterygii</taxon>
        <taxon>Neopterygii</taxon>
        <taxon>Teleostei</taxon>
        <taxon>Ostariophysi</taxon>
        <taxon>Characiformes</taxon>
        <taxon>Characoidei</taxon>
        <taxon>Acestrorhamphidae</taxon>
        <taxon>Acestrorhamphinae</taxon>
        <taxon>Astyanax</taxon>
    </lineage>
</organism>
<dbReference type="Proteomes" id="UP000018467">
    <property type="component" value="Unassembled WGS sequence"/>
</dbReference>
<dbReference type="Ensembl" id="ENSAMXT00000045929.1">
    <property type="protein sequence ID" value="ENSAMXP00000050520.1"/>
    <property type="gene ID" value="ENSAMXG00000043650.1"/>
</dbReference>
<dbReference type="GO" id="GO:0006955">
    <property type="term" value="P:immune response"/>
    <property type="evidence" value="ECO:0007669"/>
    <property type="project" value="TreeGrafter"/>
</dbReference>
<dbReference type="PANTHER" id="PTHR16675:SF191">
    <property type="entry name" value="CLASS I HISTOCOMPATIBILITY ANTIGEN, F10 ALPHA CHAIN-LIKE-RELATED"/>
    <property type="match status" value="1"/>
</dbReference>